<name>A0AAN4MV82_BACFG</name>
<proteinExistence type="predicted"/>
<dbReference type="Proteomes" id="UP000022433">
    <property type="component" value="Unassembled WGS sequence"/>
</dbReference>
<protein>
    <submittedName>
        <fullName evidence="1">Uncharacterized protein</fullName>
    </submittedName>
</protein>
<organism evidence="1 2">
    <name type="scientific">Bacteroides fragilis str. 1007-1-F #10</name>
    <dbReference type="NCBI Taxonomy" id="1339295"/>
    <lineage>
        <taxon>Bacteria</taxon>
        <taxon>Pseudomonadati</taxon>
        <taxon>Bacteroidota</taxon>
        <taxon>Bacteroidia</taxon>
        <taxon>Bacteroidales</taxon>
        <taxon>Bacteroidaceae</taxon>
        <taxon>Bacteroides</taxon>
    </lineage>
</organism>
<evidence type="ECO:0000313" key="2">
    <source>
        <dbReference type="Proteomes" id="UP000022433"/>
    </source>
</evidence>
<accession>A0AAN4MV82</accession>
<sequence>MDSRAPCEATSLFFPIFVFHSTDSTKSTVEQIWGISQIMPVGMAK</sequence>
<dbReference type="AlphaFoldDB" id="A0AAN4MV82"/>
<dbReference type="EMBL" id="JGEA01000040">
    <property type="protein sequence ID" value="EYA12402.1"/>
    <property type="molecule type" value="Genomic_DNA"/>
</dbReference>
<reference evidence="1 2" key="1">
    <citation type="submission" date="2014-02" db="EMBL/GenBank/DDBJ databases">
        <authorList>
            <person name="Sears C."/>
            <person name="Carroll K."/>
            <person name="Sack B.R."/>
            <person name="Qadri F."/>
            <person name="Myers L.L."/>
            <person name="Chung G.-T."/>
            <person name="Escheverria P."/>
            <person name="Fraser C.M."/>
            <person name="Sadzewicz L."/>
            <person name="Shefchek K.A."/>
            <person name="Tallon L."/>
            <person name="Das S.P."/>
            <person name="Daugherty S."/>
            <person name="Mongodin E.F."/>
        </authorList>
    </citation>
    <scope>NUCLEOTIDE SEQUENCE [LARGE SCALE GENOMIC DNA]</scope>
    <source>
        <strain evidence="1 2">1007-1-F #10</strain>
    </source>
</reference>
<evidence type="ECO:0000313" key="1">
    <source>
        <dbReference type="EMBL" id="EYA12402.1"/>
    </source>
</evidence>
<gene>
    <name evidence="1" type="ORF">M104_4675</name>
</gene>
<comment type="caution">
    <text evidence="1">The sequence shown here is derived from an EMBL/GenBank/DDBJ whole genome shotgun (WGS) entry which is preliminary data.</text>
</comment>